<feature type="region of interest" description="Disordered" evidence="5">
    <location>
        <begin position="196"/>
        <end position="228"/>
    </location>
</feature>
<evidence type="ECO:0000256" key="3">
    <source>
        <dbReference type="ARBA" id="ARBA00023163"/>
    </source>
</evidence>
<dbReference type="Gene3D" id="1.10.10.60">
    <property type="entry name" value="Homeodomain-like"/>
    <property type="match status" value="1"/>
</dbReference>
<dbReference type="RefSeq" id="WP_083583648.1">
    <property type="nucleotide sequence ID" value="NZ_JAHWLX010000071.1"/>
</dbReference>
<dbReference type="InterPro" id="IPR050109">
    <property type="entry name" value="HTH-type_TetR-like_transc_reg"/>
</dbReference>
<feature type="domain" description="HTH tetR-type" evidence="6">
    <location>
        <begin position="15"/>
        <end position="75"/>
    </location>
</feature>
<dbReference type="SUPFAM" id="SSF46689">
    <property type="entry name" value="Homeodomain-like"/>
    <property type="match status" value="1"/>
</dbReference>
<sequence>MTEPAPRRRGRPRDVDLEDRVFDAVLEVYSETSWRGFTLDAVGRRARVGRAALYRRWDSKDELLVQALEARSPLPDPIDTGSLRTDLVELAGQLLRGYRTTSGLVSLRVALDARAHPDLLARLTDTLNRSRVLAARTIVHRAVARGELRTDASVTLLLEMVTGAVLSHVLFALGTPATPGEDEAYAETIVDATIRALAPPGTARPRGDTDRPRRPSGGGGDVTELQSN</sequence>
<dbReference type="InterPro" id="IPR011075">
    <property type="entry name" value="TetR_C"/>
</dbReference>
<comment type="caution">
    <text evidence="7">The sequence shown here is derived from an EMBL/GenBank/DDBJ whole genome shotgun (WGS) entry which is preliminary data.</text>
</comment>
<dbReference type="Pfam" id="PF16859">
    <property type="entry name" value="TetR_C_11"/>
    <property type="match status" value="1"/>
</dbReference>
<accession>A0ABU3WSZ7</accession>
<evidence type="ECO:0000259" key="6">
    <source>
        <dbReference type="PROSITE" id="PS50977"/>
    </source>
</evidence>
<dbReference type="EMBL" id="WBMO01000001">
    <property type="protein sequence ID" value="MDV2476513.1"/>
    <property type="molecule type" value="Genomic_DNA"/>
</dbReference>
<dbReference type="InterPro" id="IPR009057">
    <property type="entry name" value="Homeodomain-like_sf"/>
</dbReference>
<dbReference type="PANTHER" id="PTHR30055">
    <property type="entry name" value="HTH-TYPE TRANSCRIPTIONAL REGULATOR RUTR"/>
    <property type="match status" value="1"/>
</dbReference>
<evidence type="ECO:0000313" key="8">
    <source>
        <dbReference type="Proteomes" id="UP001275440"/>
    </source>
</evidence>
<reference evidence="7 8" key="1">
    <citation type="submission" date="2019-10" db="EMBL/GenBank/DDBJ databases">
        <title>Draft Genome Assembly of Rhodococcus zopfii DSM44189.</title>
        <authorList>
            <person name="Sutton J.M."/>
            <person name="Akob D.M."/>
            <person name="Bushman T.J."/>
        </authorList>
    </citation>
    <scope>NUCLEOTIDE SEQUENCE [LARGE SCALE GENOMIC DNA]</scope>
    <source>
        <strain evidence="7 8">DSM 44189</strain>
    </source>
</reference>
<dbReference type="SUPFAM" id="SSF48498">
    <property type="entry name" value="Tetracyclin repressor-like, C-terminal domain"/>
    <property type="match status" value="1"/>
</dbReference>
<organism evidence="7 8">
    <name type="scientific">Rhodococcus zopfii</name>
    <dbReference type="NCBI Taxonomy" id="43772"/>
    <lineage>
        <taxon>Bacteria</taxon>
        <taxon>Bacillati</taxon>
        <taxon>Actinomycetota</taxon>
        <taxon>Actinomycetes</taxon>
        <taxon>Mycobacteriales</taxon>
        <taxon>Nocardiaceae</taxon>
        <taxon>Rhodococcus</taxon>
    </lineage>
</organism>
<gene>
    <name evidence="7" type="ORF">F8M49_16445</name>
</gene>
<dbReference type="InterPro" id="IPR036271">
    <property type="entry name" value="Tet_transcr_reg_TetR-rel_C_sf"/>
</dbReference>
<dbReference type="InterPro" id="IPR001647">
    <property type="entry name" value="HTH_TetR"/>
</dbReference>
<name>A0ABU3WSZ7_9NOCA</name>
<keyword evidence="8" id="KW-1185">Reference proteome</keyword>
<keyword evidence="2 4" id="KW-0238">DNA-binding</keyword>
<keyword evidence="1" id="KW-0805">Transcription regulation</keyword>
<dbReference type="PROSITE" id="PS50977">
    <property type="entry name" value="HTH_TETR_2"/>
    <property type="match status" value="1"/>
</dbReference>
<dbReference type="PANTHER" id="PTHR30055:SF148">
    <property type="entry name" value="TETR-FAMILY TRANSCRIPTIONAL REGULATOR"/>
    <property type="match status" value="1"/>
</dbReference>
<proteinExistence type="predicted"/>
<evidence type="ECO:0000256" key="4">
    <source>
        <dbReference type="PROSITE-ProRule" id="PRU00335"/>
    </source>
</evidence>
<feature type="DNA-binding region" description="H-T-H motif" evidence="4">
    <location>
        <begin position="38"/>
        <end position="57"/>
    </location>
</feature>
<dbReference type="Pfam" id="PF00440">
    <property type="entry name" value="TetR_N"/>
    <property type="match status" value="1"/>
</dbReference>
<protein>
    <submittedName>
        <fullName evidence="7">TetR/AcrR family transcriptional regulator</fullName>
    </submittedName>
</protein>
<keyword evidence="3" id="KW-0804">Transcription</keyword>
<evidence type="ECO:0000256" key="2">
    <source>
        <dbReference type="ARBA" id="ARBA00023125"/>
    </source>
</evidence>
<dbReference type="Proteomes" id="UP001275440">
    <property type="component" value="Unassembled WGS sequence"/>
</dbReference>
<dbReference type="Gene3D" id="1.10.357.10">
    <property type="entry name" value="Tetracycline Repressor, domain 2"/>
    <property type="match status" value="1"/>
</dbReference>
<evidence type="ECO:0000256" key="5">
    <source>
        <dbReference type="SAM" id="MobiDB-lite"/>
    </source>
</evidence>
<evidence type="ECO:0000313" key="7">
    <source>
        <dbReference type="EMBL" id="MDV2476513.1"/>
    </source>
</evidence>
<evidence type="ECO:0000256" key="1">
    <source>
        <dbReference type="ARBA" id="ARBA00023015"/>
    </source>
</evidence>